<name>A0A6A3S657_9STRA</name>
<evidence type="ECO:0000313" key="24">
    <source>
        <dbReference type="Proteomes" id="UP000486351"/>
    </source>
</evidence>
<comment type="similarity">
    <text evidence="2 5">Belongs to the RxLR effector family.</text>
</comment>
<dbReference type="EMBL" id="QXFY01001684">
    <property type="protein sequence ID" value="KAE9311843.1"/>
    <property type="molecule type" value="Genomic_DNA"/>
</dbReference>
<evidence type="ECO:0000313" key="14">
    <source>
        <dbReference type="EMBL" id="KAE9289044.1"/>
    </source>
</evidence>
<evidence type="ECO:0000313" key="20">
    <source>
        <dbReference type="Proteomes" id="UP000440732"/>
    </source>
</evidence>
<comment type="function">
    <text evidence="5">Effector that suppresses plant defense responses during pathogen infection.</text>
</comment>
<evidence type="ECO:0000313" key="8">
    <source>
        <dbReference type="EMBL" id="KAE9083919.1"/>
    </source>
</evidence>
<sequence>MRLLLLSGFIAFASSCGADSAATVSDETSISKLNANIDAWSRSLTATSQIQRSLRGYVEEVDEGEERTKGLDKAAEKLDDALATVLHLPAPKLPAGLSRAFLEKFDDIIPKVEAAMKNYPDDLSTAAIKQ</sequence>
<evidence type="ECO:0000313" key="9">
    <source>
        <dbReference type="EMBL" id="KAE9085604.1"/>
    </source>
</evidence>
<evidence type="ECO:0000313" key="23">
    <source>
        <dbReference type="Proteomes" id="UP000476176"/>
    </source>
</evidence>
<evidence type="ECO:0000256" key="3">
    <source>
        <dbReference type="ARBA" id="ARBA00022525"/>
    </source>
</evidence>
<dbReference type="PROSITE" id="PS51257">
    <property type="entry name" value="PROKAR_LIPOPROTEIN"/>
    <property type="match status" value="1"/>
</dbReference>
<evidence type="ECO:0000313" key="6">
    <source>
        <dbReference type="EMBL" id="KAE8927661.1"/>
    </source>
</evidence>
<dbReference type="EMBL" id="QXGE01001724">
    <property type="protein sequence ID" value="KAE9289044.1"/>
    <property type="molecule type" value="Genomic_DNA"/>
</dbReference>
<comment type="subcellular location">
    <subcellularLocation>
        <location evidence="1 5">Secreted</location>
    </subcellularLocation>
</comment>
<dbReference type="AlphaFoldDB" id="A0A6A3S657"/>
<evidence type="ECO:0000313" key="15">
    <source>
        <dbReference type="EMBL" id="KAE9311843.1"/>
    </source>
</evidence>
<dbReference type="InterPro" id="IPR031825">
    <property type="entry name" value="RXLR"/>
</dbReference>
<evidence type="ECO:0000256" key="1">
    <source>
        <dbReference type="ARBA" id="ARBA00004613"/>
    </source>
</evidence>
<evidence type="ECO:0000313" key="19">
    <source>
        <dbReference type="Proteomes" id="UP000440367"/>
    </source>
</evidence>
<evidence type="ECO:0000256" key="2">
    <source>
        <dbReference type="ARBA" id="ARBA00010400"/>
    </source>
</evidence>
<organism evidence="10 20">
    <name type="scientific">Phytophthora fragariae</name>
    <dbReference type="NCBI Taxonomy" id="53985"/>
    <lineage>
        <taxon>Eukaryota</taxon>
        <taxon>Sar</taxon>
        <taxon>Stramenopiles</taxon>
        <taxon>Oomycota</taxon>
        <taxon>Peronosporomycetes</taxon>
        <taxon>Peronosporales</taxon>
        <taxon>Peronosporaceae</taxon>
        <taxon>Phytophthora</taxon>
    </lineage>
</organism>
<accession>A0A6A3S657</accession>
<dbReference type="Pfam" id="PF16810">
    <property type="entry name" value="RXLR"/>
    <property type="match status" value="1"/>
</dbReference>
<dbReference type="EMBL" id="QXGD01001806">
    <property type="protein sequence ID" value="KAE9198726.1"/>
    <property type="molecule type" value="Genomic_DNA"/>
</dbReference>
<dbReference type="EMBL" id="QXFW01001609">
    <property type="protein sequence ID" value="KAE8988315.1"/>
    <property type="molecule type" value="Genomic_DNA"/>
</dbReference>
<protein>
    <recommendedName>
        <fullName evidence="5">RxLR effector protein</fullName>
    </recommendedName>
</protein>
<dbReference type="Proteomes" id="UP000460718">
    <property type="component" value="Unassembled WGS sequence"/>
</dbReference>
<dbReference type="Proteomes" id="UP000437068">
    <property type="component" value="Unassembled WGS sequence"/>
</dbReference>
<dbReference type="EMBL" id="QXGC01001139">
    <property type="protein sequence ID" value="KAE9210235.1"/>
    <property type="molecule type" value="Genomic_DNA"/>
</dbReference>
<reference evidence="16 17" key="1">
    <citation type="submission" date="2018-08" db="EMBL/GenBank/DDBJ databases">
        <title>Genomic investigation of the strawberry pathogen Phytophthora fragariae indicates pathogenicity is determined by transcriptional variation in three key races.</title>
        <authorList>
            <person name="Adams T.M."/>
            <person name="Armitage A.D."/>
            <person name="Sobczyk M.K."/>
            <person name="Bates H.J."/>
            <person name="Dunwell J.M."/>
            <person name="Nellist C.F."/>
            <person name="Harrison R.J."/>
        </authorList>
    </citation>
    <scope>NUCLEOTIDE SEQUENCE [LARGE SCALE GENOMIC DNA]</scope>
    <source>
        <strain evidence="14 18">A4</strain>
        <strain evidence="12 19">BC-1</strain>
        <strain evidence="13 23">BC-23</strain>
        <strain evidence="11 17">NOV-27</strain>
        <strain evidence="10 20">NOV-5</strain>
        <strain evidence="9 21">NOV-71</strain>
        <strain evidence="15 24">NOV-77</strain>
        <strain evidence="6 16">NOV-9</strain>
        <strain evidence="8 25">ONT-3</strain>
        <strain evidence="7 22">SCRP245</strain>
    </source>
</reference>
<dbReference type="EMBL" id="QXGA01001779">
    <property type="protein sequence ID" value="KAE9110524.1"/>
    <property type="molecule type" value="Genomic_DNA"/>
</dbReference>
<gene>
    <name evidence="14" type="ORF">PF001_g20235</name>
    <name evidence="12" type="ORF">PF002_g22360</name>
    <name evidence="13" type="ORF">PF004_g16243</name>
    <name evidence="11" type="ORF">PF005_g21118</name>
    <name evidence="10" type="ORF">PF006_g20423</name>
    <name evidence="9" type="ORF">PF007_g21084</name>
    <name evidence="15" type="ORF">PF008_g20105</name>
    <name evidence="6" type="ORF">PF009_g22175</name>
    <name evidence="8" type="ORF">PF010_g21039</name>
    <name evidence="7" type="ORF">PF011_g19220</name>
</gene>
<dbReference type="Proteomes" id="UP000429523">
    <property type="component" value="Unassembled WGS sequence"/>
</dbReference>
<evidence type="ECO:0000313" key="22">
    <source>
        <dbReference type="Proteomes" id="UP000460718"/>
    </source>
</evidence>
<keyword evidence="17" id="KW-1185">Reference proteome</keyword>
<dbReference type="Proteomes" id="UP000440367">
    <property type="component" value="Unassembled WGS sequence"/>
</dbReference>
<dbReference type="Proteomes" id="UP000488956">
    <property type="component" value="Unassembled WGS sequence"/>
</dbReference>
<keyword evidence="3 5" id="KW-0964">Secreted</keyword>
<proteinExistence type="inferred from homology"/>
<comment type="domain">
    <text evidence="5">The RxLR-dEER motif acts to carry the protein into the host cell cytoplasm through binding to cell surface phosphatidylinositol-3-phosphate.</text>
</comment>
<dbReference type="EMBL" id="QXFZ01001746">
    <property type="protein sequence ID" value="KAE9085604.1"/>
    <property type="molecule type" value="Genomic_DNA"/>
</dbReference>
<dbReference type="Proteomes" id="UP000486351">
    <property type="component" value="Unassembled WGS sequence"/>
</dbReference>
<evidence type="ECO:0000313" key="21">
    <source>
        <dbReference type="Proteomes" id="UP000441208"/>
    </source>
</evidence>
<evidence type="ECO:0000256" key="4">
    <source>
        <dbReference type="ARBA" id="ARBA00022729"/>
    </source>
</evidence>
<evidence type="ECO:0000313" key="11">
    <source>
        <dbReference type="EMBL" id="KAE9185784.1"/>
    </source>
</evidence>
<evidence type="ECO:0000313" key="7">
    <source>
        <dbReference type="EMBL" id="KAE8988315.1"/>
    </source>
</evidence>
<evidence type="ECO:0000313" key="10">
    <source>
        <dbReference type="EMBL" id="KAE9110524.1"/>
    </source>
</evidence>
<dbReference type="EMBL" id="QXGB01001771">
    <property type="protein sequence ID" value="KAE9185784.1"/>
    <property type="molecule type" value="Genomic_DNA"/>
</dbReference>
<dbReference type="Proteomes" id="UP000440732">
    <property type="component" value="Unassembled WGS sequence"/>
</dbReference>
<keyword evidence="4 5" id="KW-0732">Signal</keyword>
<dbReference type="EMBL" id="QXFX01001848">
    <property type="protein sequence ID" value="KAE9083919.1"/>
    <property type="molecule type" value="Genomic_DNA"/>
</dbReference>
<dbReference type="Proteomes" id="UP000441208">
    <property type="component" value="Unassembled WGS sequence"/>
</dbReference>
<feature type="signal peptide" evidence="5">
    <location>
        <begin position="1"/>
        <end position="18"/>
    </location>
</feature>
<evidence type="ECO:0000313" key="17">
    <source>
        <dbReference type="Proteomes" id="UP000433483"/>
    </source>
</evidence>
<dbReference type="Proteomes" id="UP000476176">
    <property type="component" value="Unassembled WGS sequence"/>
</dbReference>
<evidence type="ECO:0000313" key="13">
    <source>
        <dbReference type="EMBL" id="KAE9210235.1"/>
    </source>
</evidence>
<evidence type="ECO:0000313" key="16">
    <source>
        <dbReference type="Proteomes" id="UP000429523"/>
    </source>
</evidence>
<comment type="caution">
    <text evidence="10">The sequence shown here is derived from an EMBL/GenBank/DDBJ whole genome shotgun (WGS) entry which is preliminary data.</text>
</comment>
<evidence type="ECO:0000313" key="25">
    <source>
        <dbReference type="Proteomes" id="UP000488956"/>
    </source>
</evidence>
<dbReference type="OrthoDB" id="10425868at2759"/>
<dbReference type="Proteomes" id="UP000433483">
    <property type="component" value="Unassembled WGS sequence"/>
</dbReference>
<evidence type="ECO:0000313" key="12">
    <source>
        <dbReference type="EMBL" id="KAE9198726.1"/>
    </source>
</evidence>
<dbReference type="EMBL" id="QXGF01001811">
    <property type="protein sequence ID" value="KAE8927661.1"/>
    <property type="molecule type" value="Genomic_DNA"/>
</dbReference>
<evidence type="ECO:0000256" key="5">
    <source>
        <dbReference type="RuleBase" id="RU367124"/>
    </source>
</evidence>
<feature type="chain" id="PRO_5044948100" description="RxLR effector protein" evidence="5">
    <location>
        <begin position="19"/>
        <end position="130"/>
    </location>
</feature>
<evidence type="ECO:0000313" key="18">
    <source>
        <dbReference type="Proteomes" id="UP000437068"/>
    </source>
</evidence>